<sequence length="169" mass="19347">MYPDDPSECFASILARQLQDGPAKEGNSLDKLARIRFLTFNPRCRPPPQLSSAPEINYHHEILEETLEMQQTPRSSADERRRARQAATCTYPQRTSVCRKPNLALSIIMARTPLSRANSFFHLSVLLTRSFLSTVTLIVVEVIVTSSKILNFNISTFIEQIQYHFVRCY</sequence>
<evidence type="ECO:0000313" key="1">
    <source>
        <dbReference type="Proteomes" id="UP000095287"/>
    </source>
</evidence>
<proteinExistence type="predicted"/>
<name>A0A1I8AIY5_9BILA</name>
<accession>A0A1I8AIY5</accession>
<protein>
    <submittedName>
        <fullName evidence="2">Uncharacterized protein</fullName>
    </submittedName>
</protein>
<reference evidence="2" key="1">
    <citation type="submission" date="2016-11" db="UniProtKB">
        <authorList>
            <consortium name="WormBaseParasite"/>
        </authorList>
    </citation>
    <scope>IDENTIFICATION</scope>
</reference>
<keyword evidence="1" id="KW-1185">Reference proteome</keyword>
<dbReference type="WBParaSite" id="L893_g6444.t1">
    <property type="protein sequence ID" value="L893_g6444.t1"/>
    <property type="gene ID" value="L893_g6444"/>
</dbReference>
<evidence type="ECO:0000313" key="2">
    <source>
        <dbReference type="WBParaSite" id="L893_g6444.t1"/>
    </source>
</evidence>
<dbReference type="Proteomes" id="UP000095287">
    <property type="component" value="Unplaced"/>
</dbReference>
<organism evidence="1 2">
    <name type="scientific">Steinernema glaseri</name>
    <dbReference type="NCBI Taxonomy" id="37863"/>
    <lineage>
        <taxon>Eukaryota</taxon>
        <taxon>Metazoa</taxon>
        <taxon>Ecdysozoa</taxon>
        <taxon>Nematoda</taxon>
        <taxon>Chromadorea</taxon>
        <taxon>Rhabditida</taxon>
        <taxon>Tylenchina</taxon>
        <taxon>Panagrolaimomorpha</taxon>
        <taxon>Strongyloidoidea</taxon>
        <taxon>Steinernematidae</taxon>
        <taxon>Steinernema</taxon>
    </lineage>
</organism>
<dbReference type="AlphaFoldDB" id="A0A1I8AIY5"/>